<name>A0A8H2VP40_9HELO</name>
<dbReference type="InterPro" id="IPR013724">
    <property type="entry name" value="GIT_SHD"/>
</dbReference>
<dbReference type="InterPro" id="IPR039892">
    <property type="entry name" value="Spa2/Sph1"/>
</dbReference>
<feature type="compositionally biased region" description="Basic and acidic residues" evidence="2">
    <location>
        <begin position="804"/>
        <end position="813"/>
    </location>
</feature>
<dbReference type="PANTHER" id="PTHR21601">
    <property type="entry name" value="SPA2 PROTEIN"/>
    <property type="match status" value="1"/>
</dbReference>
<comment type="caution">
    <text evidence="4">The sequence shown here is derived from an EMBL/GenBank/DDBJ whole genome shotgun (WGS) entry which is preliminary data.</text>
</comment>
<dbReference type="Pfam" id="PF08518">
    <property type="entry name" value="GIT_SHD"/>
    <property type="match status" value="2"/>
</dbReference>
<feature type="region of interest" description="Disordered" evidence="2">
    <location>
        <begin position="865"/>
        <end position="906"/>
    </location>
</feature>
<feature type="domain" description="GIT Spa2 homology (SHD)" evidence="3">
    <location>
        <begin position="193"/>
        <end position="225"/>
    </location>
</feature>
<feature type="compositionally biased region" description="Acidic residues" evidence="2">
    <location>
        <begin position="328"/>
        <end position="344"/>
    </location>
</feature>
<feature type="compositionally biased region" description="Basic and acidic residues" evidence="2">
    <location>
        <begin position="352"/>
        <end position="367"/>
    </location>
</feature>
<feature type="region of interest" description="Disordered" evidence="2">
    <location>
        <begin position="224"/>
        <end position="367"/>
    </location>
</feature>
<sequence>MNNRNGPLSPVSIGSNNEWSGIEKYQDDNDSPYQMNRGQLASPPISSDSNGTMNGGDFPPRGTSGGGSPGNPSPPSSVGRSSIGTGLYAGSENGQDKKDEQFEAILSEHYVSLRRYLAASLRDEKGNPRPNRARDKLLRLSPVQFQELSTDVFDELLRRQQAGSRTPNGQRNDQAPPPYLLPKNTFHPKRNQARQKLSTLPPPRFRDLATDVFYELERRFPQFTAGDRSRMGSPVSTRGPPSRNGNGAPMDLPPRGPSRMRRPSDASSIGPYSMRSESRNGSRMPPPNGPNGSLGVPPSPGMPPNDYGRPTPKTFQSNTIVPNKSTMVEDDDSGPEDNDDDDGDAFGLEGAARNRESKKSTRSLDTDKKLIEDYQSQIAELRERLDSMEDDLKRKDDELNIVMDQQRGKDVAVDTDKKEWDEVRMDLENKLADAQSLNDTLQSELDRVRESQASLDRELKSQIEELQIALVDAGKGGGSGDADLERENEELKAELREQQEITEDVRSEAQEFLREMRALSERSTASYNREEQLEIMVNKLEDEVKEWRNRYAKTKTQLRSLKTSSIGLSIQDAAKYAKDNGFTAEDGLVKDVHVTKFQLSIDELLQTARSSDPERVIGSMKIVVMTVRQISQDIDEAPPNNEELAQKQARLKSRLSATANNLITASKNFVGAKGLSPVSLLDAAASHLTTAVVELVRTVKIKPTPAGELEDNDDGNLAPLQATVPAPVTAQPSTVGGFFGSKPATTEPKPGKAGGIFGFFTSREAKQGNGPPQQEAAQPQKENVPPQQGNTRQSMDASRQSLTADERQSEDSQRQSLNGYVPGPFLGLRNGRASTGSSMYSPINSPRESIVLPQTSGMVSLNAAQPNSAETPLSPMTNGADPVNGNAKPMPLALQPPPGPPSHPPSPIPAPMGIGFGIRSQDSDIEDLKIYLEDQTALLVQNIQSLVSSIRSEGGINAISTQIDAIASVVGEVVASTEEAMINNPALRSQSQPVLAKLSECRKRIMAAGEEGREIANEVREDEGGDAEWRAWNQSLPPIAFEIARETKELVLRVDVLDGEGGGDDDFS</sequence>
<feature type="region of interest" description="Disordered" evidence="2">
    <location>
        <begin position="161"/>
        <end position="204"/>
    </location>
</feature>
<evidence type="ECO:0000313" key="4">
    <source>
        <dbReference type="EMBL" id="CAD6441862.1"/>
    </source>
</evidence>
<feature type="compositionally biased region" description="Pro residues" evidence="2">
    <location>
        <begin position="894"/>
        <end position="906"/>
    </location>
</feature>
<feature type="compositionally biased region" description="Polar residues" evidence="2">
    <location>
        <begin position="1"/>
        <end position="19"/>
    </location>
</feature>
<dbReference type="OrthoDB" id="5588096at2759"/>
<feature type="compositionally biased region" description="Polar residues" evidence="2">
    <location>
        <begin position="865"/>
        <end position="877"/>
    </location>
</feature>
<dbReference type="PANTHER" id="PTHR21601:SF0">
    <property type="entry name" value="PROTEIN SPA2-RELATED"/>
    <property type="match status" value="1"/>
</dbReference>
<feature type="compositionally biased region" description="Polar residues" evidence="2">
    <location>
        <begin position="785"/>
        <end position="803"/>
    </location>
</feature>
<dbReference type="Proteomes" id="UP000624404">
    <property type="component" value="Unassembled WGS sequence"/>
</dbReference>
<dbReference type="Pfam" id="PF23742">
    <property type="entry name" value="VBS_C3G9"/>
    <property type="match status" value="1"/>
</dbReference>
<feature type="region of interest" description="Disordered" evidence="2">
    <location>
        <begin position="728"/>
        <end position="840"/>
    </location>
</feature>
<dbReference type="EMBL" id="CAJHIA010000007">
    <property type="protein sequence ID" value="CAD6441862.1"/>
    <property type="molecule type" value="Genomic_DNA"/>
</dbReference>
<gene>
    <name evidence="4" type="ORF">SCLTRI_LOCUS1654</name>
</gene>
<evidence type="ECO:0000259" key="3">
    <source>
        <dbReference type="SMART" id="SM00555"/>
    </source>
</evidence>
<dbReference type="AlphaFoldDB" id="A0A8H2VP40"/>
<proteinExistence type="predicted"/>
<evidence type="ECO:0000256" key="1">
    <source>
        <dbReference type="ARBA" id="ARBA00022737"/>
    </source>
</evidence>
<dbReference type="InterPro" id="IPR056439">
    <property type="entry name" value="VBS_C3G9"/>
</dbReference>
<keyword evidence="1" id="KW-0677">Repeat</keyword>
<dbReference type="InterPro" id="IPR022018">
    <property type="entry name" value="GIT1_C"/>
</dbReference>
<feature type="region of interest" description="Disordered" evidence="2">
    <location>
        <begin position="1"/>
        <end position="101"/>
    </location>
</feature>
<keyword evidence="5" id="KW-1185">Reference proteome</keyword>
<feature type="compositionally biased region" description="Polar residues" evidence="2">
    <location>
        <begin position="31"/>
        <end position="52"/>
    </location>
</feature>
<accession>A0A8H2VP40</accession>
<dbReference type="SMART" id="SM00555">
    <property type="entry name" value="GIT"/>
    <property type="match status" value="2"/>
</dbReference>
<reference evidence="4" key="1">
    <citation type="submission" date="2020-10" db="EMBL/GenBank/DDBJ databases">
        <authorList>
            <person name="Kusch S."/>
        </authorList>
    </citation>
    <scope>NUCLEOTIDE SEQUENCE</scope>
    <source>
        <strain evidence="4">SwB9</strain>
    </source>
</reference>
<feature type="compositionally biased region" description="Polar residues" evidence="2">
    <location>
        <begin position="161"/>
        <end position="173"/>
    </location>
</feature>
<dbReference type="GO" id="GO:1902716">
    <property type="term" value="C:cell cortex of growing cell tip"/>
    <property type="evidence" value="ECO:0007669"/>
    <property type="project" value="TreeGrafter"/>
</dbReference>
<organism evidence="4 5">
    <name type="scientific">Sclerotinia trifoliorum</name>
    <dbReference type="NCBI Taxonomy" id="28548"/>
    <lineage>
        <taxon>Eukaryota</taxon>
        <taxon>Fungi</taxon>
        <taxon>Dikarya</taxon>
        <taxon>Ascomycota</taxon>
        <taxon>Pezizomycotina</taxon>
        <taxon>Leotiomycetes</taxon>
        <taxon>Helotiales</taxon>
        <taxon>Sclerotiniaceae</taxon>
        <taxon>Sclerotinia</taxon>
    </lineage>
</organism>
<dbReference type="GO" id="GO:0005826">
    <property type="term" value="C:actomyosin contractile ring"/>
    <property type="evidence" value="ECO:0007669"/>
    <property type="project" value="TreeGrafter"/>
</dbReference>
<dbReference type="GO" id="GO:0005078">
    <property type="term" value="F:MAP-kinase scaffold activity"/>
    <property type="evidence" value="ECO:0007669"/>
    <property type="project" value="TreeGrafter"/>
</dbReference>
<evidence type="ECO:0000313" key="5">
    <source>
        <dbReference type="Proteomes" id="UP000624404"/>
    </source>
</evidence>
<feature type="compositionally biased region" description="Polar residues" evidence="2">
    <location>
        <begin position="313"/>
        <end position="326"/>
    </location>
</feature>
<protein>
    <submittedName>
        <fullName evidence="4">25e54b59-bf0b-4358-98e0-eda45898698b</fullName>
    </submittedName>
</protein>
<feature type="domain" description="GIT Spa2 homology (SHD)" evidence="3">
    <location>
        <begin position="133"/>
        <end position="163"/>
    </location>
</feature>
<evidence type="ECO:0000256" key="2">
    <source>
        <dbReference type="SAM" id="MobiDB-lite"/>
    </source>
</evidence>
<feature type="compositionally biased region" description="Low complexity" evidence="2">
    <location>
        <begin position="767"/>
        <end position="783"/>
    </location>
</feature>
<dbReference type="Pfam" id="PF12205">
    <property type="entry name" value="GIT1_C"/>
    <property type="match status" value="1"/>
</dbReference>